<comment type="caution">
    <text evidence="1">The sequence shown here is derived from an EMBL/GenBank/DDBJ whole genome shotgun (WGS) entry which is preliminary data.</text>
</comment>
<sequence length="242" mass="25800">MAIRAAITVSVTSILLGLLFTHWIADSLTLWRTPVTDAHLWTAARYYHVLTKGPPGIGYVVVATASLGAVTILWSLRDGEAGNLMFDGGSIFLYGTAVAVYVQSVLPCTFRPPLVRVAHSHALALTSRLLAQLQAIFTNYVVLPPDLPAVKFPSHLRIPTLGLASSHLICSVALTGVLALQAGRWWAERADDDASTAETLGESARGISEKEGSRPDPKSARQGKVTVPAGLATVSTWGLVHE</sequence>
<evidence type="ECO:0000313" key="1">
    <source>
        <dbReference type="EMBL" id="KAI9456450.1"/>
    </source>
</evidence>
<organism evidence="1 2">
    <name type="scientific">Russula earlei</name>
    <dbReference type="NCBI Taxonomy" id="71964"/>
    <lineage>
        <taxon>Eukaryota</taxon>
        <taxon>Fungi</taxon>
        <taxon>Dikarya</taxon>
        <taxon>Basidiomycota</taxon>
        <taxon>Agaricomycotina</taxon>
        <taxon>Agaricomycetes</taxon>
        <taxon>Russulales</taxon>
        <taxon>Russulaceae</taxon>
        <taxon>Russula</taxon>
    </lineage>
</organism>
<gene>
    <name evidence="1" type="ORF">F5148DRAFT_369040</name>
</gene>
<protein>
    <submittedName>
        <fullName evidence="1">Shr3 amino acid permease chaperone</fullName>
    </submittedName>
</protein>
<evidence type="ECO:0000313" key="2">
    <source>
        <dbReference type="Proteomes" id="UP001207468"/>
    </source>
</evidence>
<proteinExistence type="predicted"/>
<accession>A0ACC0U0N2</accession>
<name>A0ACC0U0N2_9AGAM</name>
<dbReference type="EMBL" id="JAGFNK010000235">
    <property type="protein sequence ID" value="KAI9456450.1"/>
    <property type="molecule type" value="Genomic_DNA"/>
</dbReference>
<dbReference type="Proteomes" id="UP001207468">
    <property type="component" value="Unassembled WGS sequence"/>
</dbReference>
<reference evidence="1" key="1">
    <citation type="submission" date="2021-03" db="EMBL/GenBank/DDBJ databases">
        <title>Evolutionary priming and transition to the ectomycorrhizal habit in an iconic lineage of mushroom-forming fungi: is preadaptation a requirement?</title>
        <authorList>
            <consortium name="DOE Joint Genome Institute"/>
            <person name="Looney B.P."/>
            <person name="Miyauchi S."/>
            <person name="Morin E."/>
            <person name="Drula E."/>
            <person name="Courty P.E."/>
            <person name="Chicoki N."/>
            <person name="Fauchery L."/>
            <person name="Kohler A."/>
            <person name="Kuo A."/>
            <person name="LaButti K."/>
            <person name="Pangilinan J."/>
            <person name="Lipzen A."/>
            <person name="Riley R."/>
            <person name="Andreopoulos W."/>
            <person name="He G."/>
            <person name="Johnson J."/>
            <person name="Barry K.W."/>
            <person name="Grigoriev I.V."/>
            <person name="Nagy L."/>
            <person name="Hibbett D."/>
            <person name="Henrissat B."/>
            <person name="Matheny P.B."/>
            <person name="Labbe J."/>
            <person name="Martin A.F."/>
        </authorList>
    </citation>
    <scope>NUCLEOTIDE SEQUENCE</scope>
    <source>
        <strain evidence="1">BPL698</strain>
    </source>
</reference>
<keyword evidence="2" id="KW-1185">Reference proteome</keyword>